<accession>A0A8J2SLN2</accession>
<sequence length="207" mass="22641">MRRLMRPLLLPLIVHALKSTDIKSVAPVQRAAAGQVVLAPRNEYNHFLRQAAVLVVEHTERGSLGVSLDSPTLLTIGEAAKGLLEDSELAENRLFMGGEYGGDSATMIHACEDVAGARRLGGSDLFLGGLADAAKRVNAGINRPEDFKFFFNFCKWAPGELDDAIADGRWRALTGVPREVVLDQDPFADRGKLWRTLGRAAKRNHRV</sequence>
<protein>
    <submittedName>
        <fullName evidence="2">Uncharacterized protein</fullName>
    </submittedName>
</protein>
<dbReference type="OrthoDB" id="272750at2759"/>
<dbReference type="SUPFAM" id="SSF143456">
    <property type="entry name" value="VC0467-like"/>
    <property type="match status" value="1"/>
</dbReference>
<dbReference type="Proteomes" id="UP000789595">
    <property type="component" value="Unassembled WGS sequence"/>
</dbReference>
<dbReference type="AlphaFoldDB" id="A0A8J2SLN2"/>
<proteinExistence type="predicted"/>
<organism evidence="2 3">
    <name type="scientific">Pelagomonas calceolata</name>
    <dbReference type="NCBI Taxonomy" id="35677"/>
    <lineage>
        <taxon>Eukaryota</taxon>
        <taxon>Sar</taxon>
        <taxon>Stramenopiles</taxon>
        <taxon>Ochrophyta</taxon>
        <taxon>Pelagophyceae</taxon>
        <taxon>Pelagomonadales</taxon>
        <taxon>Pelagomonadaceae</taxon>
        <taxon>Pelagomonas</taxon>
    </lineage>
</organism>
<evidence type="ECO:0000313" key="2">
    <source>
        <dbReference type="EMBL" id="CAH0370051.1"/>
    </source>
</evidence>
<gene>
    <name evidence="2" type="ORF">PECAL_2P32010</name>
</gene>
<comment type="caution">
    <text evidence="2">The sequence shown here is derived from an EMBL/GenBank/DDBJ whole genome shotgun (WGS) entry which is preliminary data.</text>
</comment>
<dbReference type="Gene3D" id="3.40.1740.10">
    <property type="entry name" value="VC0467-like"/>
    <property type="match status" value="1"/>
</dbReference>
<dbReference type="EMBL" id="CAKKNE010000002">
    <property type="protein sequence ID" value="CAH0370051.1"/>
    <property type="molecule type" value="Genomic_DNA"/>
</dbReference>
<dbReference type="InterPro" id="IPR003774">
    <property type="entry name" value="AlgH-like"/>
</dbReference>
<evidence type="ECO:0000256" key="1">
    <source>
        <dbReference type="SAM" id="SignalP"/>
    </source>
</evidence>
<keyword evidence="3" id="KW-1185">Reference proteome</keyword>
<keyword evidence="1" id="KW-0732">Signal</keyword>
<dbReference type="PANTHER" id="PTHR31984">
    <property type="entry name" value="TRANSPORTER, PUTATIVE (DUF179)-RELATED"/>
    <property type="match status" value="1"/>
</dbReference>
<reference evidence="2" key="1">
    <citation type="submission" date="2021-11" db="EMBL/GenBank/DDBJ databases">
        <authorList>
            <consortium name="Genoscope - CEA"/>
            <person name="William W."/>
        </authorList>
    </citation>
    <scope>NUCLEOTIDE SEQUENCE</scope>
</reference>
<evidence type="ECO:0000313" key="3">
    <source>
        <dbReference type="Proteomes" id="UP000789595"/>
    </source>
</evidence>
<feature type="signal peptide" evidence="1">
    <location>
        <begin position="1"/>
        <end position="19"/>
    </location>
</feature>
<dbReference type="PANTHER" id="PTHR31984:SF17">
    <property type="entry name" value="TRANSCRIPTIONAL REGULATOR"/>
    <property type="match status" value="1"/>
</dbReference>
<dbReference type="Pfam" id="PF02622">
    <property type="entry name" value="DUF179"/>
    <property type="match status" value="1"/>
</dbReference>
<feature type="chain" id="PRO_5035147311" evidence="1">
    <location>
        <begin position="20"/>
        <end position="207"/>
    </location>
</feature>
<name>A0A8J2SLN2_9STRA</name>